<evidence type="ECO:0000256" key="1">
    <source>
        <dbReference type="ARBA" id="ARBA00007637"/>
    </source>
</evidence>
<comment type="similarity">
    <text evidence="1">Belongs to the NAD(P)-dependent epimerase/dehydratase family.</text>
</comment>
<evidence type="ECO:0000313" key="4">
    <source>
        <dbReference type="Proteomes" id="UP000176253"/>
    </source>
</evidence>
<comment type="caution">
    <text evidence="3">The sequence shown here is derived from an EMBL/GenBank/DDBJ whole genome shotgun (WGS) entry which is preliminary data.</text>
</comment>
<sequence length="374" mass="42206">MRSYTRILVTGGAGFIGSHLVDKLINLGYKVRVLDNLDKQIHPTGKLPEYFNSQAEFIRGDVTNRKDWLTALTDIDCLFHFASAVGVGQSMYQIEKYVKVNCLGTALLLDILANTKTKLRKMIVAASMSSYGEGSYHCRQCGLVRPDLRPQSQLDKKDWQVHCPKCQSVVNPVPTKEQDSQSSNSIYAITKKNQEEMVLTVGKAYNLPAVALRFFNVYGERQSLSNPYNGVAAIFLSRIKNNKPPVINEDGLQTRDFVHIKDVVDAALMAMEKTTGDFQSFNVGTGKPVTIRKVAEMLIKLLKSKVTPLVSYRVRKLDVRHCYADLTKIKKLLGWTPSIRQEKGFTDLIEWGRRQKAVDSVDYALRQLEKRGLR</sequence>
<dbReference type="STRING" id="1798383.A3D78_05580"/>
<proteinExistence type="inferred from homology"/>
<dbReference type="PANTHER" id="PTHR43000">
    <property type="entry name" value="DTDP-D-GLUCOSE 4,6-DEHYDRATASE-RELATED"/>
    <property type="match status" value="1"/>
</dbReference>
<dbReference type="Pfam" id="PF01370">
    <property type="entry name" value="Epimerase"/>
    <property type="match status" value="2"/>
</dbReference>
<dbReference type="SUPFAM" id="SSF51735">
    <property type="entry name" value="NAD(P)-binding Rossmann-fold domains"/>
    <property type="match status" value="1"/>
</dbReference>
<dbReference type="EMBL" id="MFJM01000042">
    <property type="protein sequence ID" value="OGG17297.1"/>
    <property type="molecule type" value="Genomic_DNA"/>
</dbReference>
<dbReference type="InterPro" id="IPR036291">
    <property type="entry name" value="NAD(P)-bd_dom_sf"/>
</dbReference>
<name>A0A1F5ZZ28_9BACT</name>
<dbReference type="InterPro" id="IPR001509">
    <property type="entry name" value="Epimerase_deHydtase"/>
</dbReference>
<evidence type="ECO:0000259" key="2">
    <source>
        <dbReference type="Pfam" id="PF01370"/>
    </source>
</evidence>
<reference evidence="3 4" key="1">
    <citation type="journal article" date="2016" name="Nat. Commun.">
        <title>Thousands of microbial genomes shed light on interconnected biogeochemical processes in an aquifer system.</title>
        <authorList>
            <person name="Anantharaman K."/>
            <person name="Brown C.T."/>
            <person name="Hug L.A."/>
            <person name="Sharon I."/>
            <person name="Castelle C.J."/>
            <person name="Probst A.J."/>
            <person name="Thomas B.C."/>
            <person name="Singh A."/>
            <person name="Wilkins M.J."/>
            <person name="Karaoz U."/>
            <person name="Brodie E.L."/>
            <person name="Williams K.H."/>
            <person name="Hubbard S.S."/>
            <person name="Banfield J.F."/>
        </authorList>
    </citation>
    <scope>NUCLEOTIDE SEQUENCE [LARGE SCALE GENOMIC DNA]</scope>
</reference>
<dbReference type="Proteomes" id="UP000176253">
    <property type="component" value="Unassembled WGS sequence"/>
</dbReference>
<dbReference type="PRINTS" id="PR01713">
    <property type="entry name" value="NUCEPIMERASE"/>
</dbReference>
<gene>
    <name evidence="3" type="ORF">A3D78_05580</name>
</gene>
<dbReference type="Gene3D" id="3.40.50.720">
    <property type="entry name" value="NAD(P)-binding Rossmann-like Domain"/>
    <property type="match status" value="1"/>
</dbReference>
<feature type="domain" description="NAD-dependent epimerase/dehydratase" evidence="2">
    <location>
        <begin position="7"/>
        <end position="135"/>
    </location>
</feature>
<feature type="domain" description="NAD-dependent epimerase/dehydratase" evidence="2">
    <location>
        <begin position="172"/>
        <end position="284"/>
    </location>
</feature>
<accession>A0A1F5ZZ28</accession>
<evidence type="ECO:0000313" key="3">
    <source>
        <dbReference type="EMBL" id="OGG17297.1"/>
    </source>
</evidence>
<dbReference type="AlphaFoldDB" id="A0A1F5ZZ28"/>
<protein>
    <recommendedName>
        <fullName evidence="2">NAD-dependent epimerase/dehydratase domain-containing protein</fullName>
    </recommendedName>
</protein>
<organism evidence="3 4">
    <name type="scientific">Candidatus Gottesmanbacteria bacterium RIFCSPHIGHO2_02_FULL_39_14</name>
    <dbReference type="NCBI Taxonomy" id="1798383"/>
    <lineage>
        <taxon>Bacteria</taxon>
        <taxon>Candidatus Gottesmaniibacteriota</taxon>
    </lineage>
</organism>